<dbReference type="EMBL" id="CAXDID020000052">
    <property type="protein sequence ID" value="CAL6005800.1"/>
    <property type="molecule type" value="Genomic_DNA"/>
</dbReference>
<comment type="caution">
    <text evidence="1">The sequence shown here is derived from an EMBL/GenBank/DDBJ whole genome shotgun (WGS) entry which is preliminary data.</text>
</comment>
<gene>
    <name evidence="2" type="ORF">HINF_LOCUS19726</name>
    <name evidence="1" type="ORF">HINF_LOCUS20108</name>
</gene>
<evidence type="ECO:0000313" key="2">
    <source>
        <dbReference type="EMBL" id="CAL6005800.1"/>
    </source>
</evidence>
<evidence type="ECO:0000313" key="1">
    <source>
        <dbReference type="EMBL" id="CAI9932463.1"/>
    </source>
</evidence>
<keyword evidence="3" id="KW-1185">Reference proteome</keyword>
<accession>A0AA86P7P1</accession>
<proteinExistence type="predicted"/>
<name>A0AA86P7P1_9EUKA</name>
<dbReference type="Proteomes" id="UP001642409">
    <property type="component" value="Unassembled WGS sequence"/>
</dbReference>
<evidence type="ECO:0000313" key="3">
    <source>
        <dbReference type="Proteomes" id="UP001642409"/>
    </source>
</evidence>
<dbReference type="EMBL" id="CATOUU010000517">
    <property type="protein sequence ID" value="CAI9932463.1"/>
    <property type="molecule type" value="Genomic_DNA"/>
</dbReference>
<organism evidence="1">
    <name type="scientific">Hexamita inflata</name>
    <dbReference type="NCBI Taxonomy" id="28002"/>
    <lineage>
        <taxon>Eukaryota</taxon>
        <taxon>Metamonada</taxon>
        <taxon>Diplomonadida</taxon>
        <taxon>Hexamitidae</taxon>
        <taxon>Hexamitinae</taxon>
        <taxon>Hexamita</taxon>
    </lineage>
</organism>
<sequence>MQKSDIDKLCIFQKLETAEKILFKCKDGSARRFLIKLYEAAFYICHLCMETLQQAYVFAQKSIEALGINSTYLLTGSLQLEQNCDLSVASINCILNYALMTKNICKREQSKYIIEGAGKIFKLLTGLEMEVVMKEKLIRMSLM</sequence>
<protein>
    <submittedName>
        <fullName evidence="2">Hypothetical_protein</fullName>
    </submittedName>
</protein>
<reference evidence="2 3" key="2">
    <citation type="submission" date="2024-07" db="EMBL/GenBank/DDBJ databases">
        <authorList>
            <person name="Akdeniz Z."/>
        </authorList>
    </citation>
    <scope>NUCLEOTIDE SEQUENCE [LARGE SCALE GENOMIC DNA]</scope>
</reference>
<reference evidence="1" key="1">
    <citation type="submission" date="2023-06" db="EMBL/GenBank/DDBJ databases">
        <authorList>
            <person name="Kurt Z."/>
        </authorList>
    </citation>
    <scope>NUCLEOTIDE SEQUENCE</scope>
</reference>
<dbReference type="AlphaFoldDB" id="A0AA86P7P1"/>